<keyword evidence="2" id="KW-1185">Reference proteome</keyword>
<evidence type="ECO:0000313" key="2">
    <source>
        <dbReference type="Proteomes" id="UP000789595"/>
    </source>
</evidence>
<protein>
    <submittedName>
        <fullName evidence="1">Uncharacterized protein</fullName>
    </submittedName>
</protein>
<dbReference type="Proteomes" id="UP000789595">
    <property type="component" value="Unassembled WGS sequence"/>
</dbReference>
<gene>
    <name evidence="1" type="ORF">PECAL_1P15650</name>
</gene>
<dbReference type="AlphaFoldDB" id="A0A8J2SFU5"/>
<accession>A0A8J2SFU5</accession>
<reference evidence="1" key="1">
    <citation type="submission" date="2021-11" db="EMBL/GenBank/DDBJ databases">
        <authorList>
            <consortium name="Genoscope - CEA"/>
            <person name="William W."/>
        </authorList>
    </citation>
    <scope>NUCLEOTIDE SEQUENCE</scope>
</reference>
<sequence length="486" mass="54221">MMTLQDLTHVEVRNQKAARTPKKTCPKCKMQVPVARQRCENCPHQFISNAAPDREARKAARKEKKRLRAHRDGIQAAAKRLRAAANERAANARETVDFAPDLATHGSSHECRGAHVAAPTEGMALAREALDVAPAEPTVFEPTVLAAVPETPASAPEAPMPMDVAPDVPVALPDAPAVAPEAPMQIDVAPEAPAPTLYPPAPALEVAAARERAKYQEMQRSLRQEVAMWKKRSQRLSRGSCVVINELALLIEGGGDEPDLHEHSWGSEKEVAKSGPWKLDPIKNSVYKTHPRKEEAIRLYQDWSIRVIQCFLRLGYDIDIGVTKQAPFVRLGQKDPSNGTKKRMFALFQVEGKGTAQKIETDLQAYVKRLKYEGFTNTLKAAGNGVHEAMNTIYLVFWMKDEETPPAVMASQCWSWFYLGIVCSWNFSSRIVKSIWSAHEDIDMAYQGDVEIIHNWREEHSIEDLQRIVERKGYSAFSVGSFDLDL</sequence>
<proteinExistence type="predicted"/>
<organism evidence="1 2">
    <name type="scientific">Pelagomonas calceolata</name>
    <dbReference type="NCBI Taxonomy" id="35677"/>
    <lineage>
        <taxon>Eukaryota</taxon>
        <taxon>Sar</taxon>
        <taxon>Stramenopiles</taxon>
        <taxon>Ochrophyta</taxon>
        <taxon>Pelagophyceae</taxon>
        <taxon>Pelagomonadales</taxon>
        <taxon>Pelagomonadaceae</taxon>
        <taxon>Pelagomonas</taxon>
    </lineage>
</organism>
<name>A0A8J2SFU5_9STRA</name>
<evidence type="ECO:0000313" key="1">
    <source>
        <dbReference type="EMBL" id="CAH0365147.1"/>
    </source>
</evidence>
<dbReference type="EMBL" id="CAKKNE010000001">
    <property type="protein sequence ID" value="CAH0365147.1"/>
    <property type="molecule type" value="Genomic_DNA"/>
</dbReference>
<comment type="caution">
    <text evidence="1">The sequence shown here is derived from an EMBL/GenBank/DDBJ whole genome shotgun (WGS) entry which is preliminary data.</text>
</comment>